<gene>
    <name evidence="4" type="primary">mqnA</name>
    <name evidence="5" type="ORF">OI18_17895</name>
</gene>
<comment type="caution">
    <text evidence="5">The sequence shown here is derived from an EMBL/GenBank/DDBJ whole genome shotgun (WGS) entry which is preliminary data.</text>
</comment>
<dbReference type="AlphaFoldDB" id="A0A0C1IGL6"/>
<comment type="pathway">
    <text evidence="1 4">Quinol/quinone metabolism; menaquinone biosynthesis.</text>
</comment>
<dbReference type="RefSeq" id="WP_039142347.1">
    <property type="nucleotide sequence ID" value="NZ_JSVC01000020.1"/>
</dbReference>
<keyword evidence="6" id="KW-1185">Reference proteome</keyword>
<proteinExistence type="inferred from homology"/>
<dbReference type="EMBL" id="JSVC01000020">
    <property type="protein sequence ID" value="KIC93350.1"/>
    <property type="molecule type" value="Genomic_DNA"/>
</dbReference>
<dbReference type="InterPro" id="IPR003773">
    <property type="entry name" value="Menaquinone_biosynth"/>
</dbReference>
<dbReference type="CDD" id="cd13634">
    <property type="entry name" value="PBP2_Sco4506"/>
    <property type="match status" value="1"/>
</dbReference>
<evidence type="ECO:0000256" key="1">
    <source>
        <dbReference type="ARBA" id="ARBA00004863"/>
    </source>
</evidence>
<dbReference type="UniPathway" id="UPA00079"/>
<dbReference type="InterPro" id="IPR030868">
    <property type="entry name" value="MqnA"/>
</dbReference>
<comment type="similarity">
    <text evidence="4">Belongs to the MqnA/MqnD family. MqnA subfamily.</text>
</comment>
<comment type="function">
    <text evidence="4">Catalyzes the dehydration of chorismate into 3-[(1-carboxyvinyl)oxy]benzoate, a step in the biosynthesis of menaquinone (MK, vitamin K2).</text>
</comment>
<dbReference type="OrthoDB" id="9810112at2"/>
<protein>
    <recommendedName>
        <fullName evidence="4">Chorismate dehydratase</fullName>
        <ecNumber evidence="4">4.2.1.151</ecNumber>
    </recommendedName>
    <alternativeName>
        <fullName evidence="4">Menaquinone biosynthetic enzyme MqnA</fullName>
    </alternativeName>
</protein>
<dbReference type="Proteomes" id="UP000031408">
    <property type="component" value="Unassembled WGS sequence"/>
</dbReference>
<dbReference type="SUPFAM" id="SSF53850">
    <property type="entry name" value="Periplasmic binding protein-like II"/>
    <property type="match status" value="1"/>
</dbReference>
<dbReference type="STRING" id="1349421.OI18_17895"/>
<reference evidence="5 6" key="1">
    <citation type="submission" date="2014-11" db="EMBL/GenBank/DDBJ databases">
        <title>Genome sequence of Flavihumibacter solisilvae 3-3.</title>
        <authorList>
            <person name="Zhou G."/>
            <person name="Li M."/>
            <person name="Wang G."/>
        </authorList>
    </citation>
    <scope>NUCLEOTIDE SEQUENCE [LARGE SCALE GENOMIC DNA]</scope>
    <source>
        <strain evidence="5 6">3-3</strain>
    </source>
</reference>
<evidence type="ECO:0000256" key="4">
    <source>
        <dbReference type="HAMAP-Rule" id="MF_00995"/>
    </source>
</evidence>
<organism evidence="5 6">
    <name type="scientific">Flavihumibacter solisilvae</name>
    <dbReference type="NCBI Taxonomy" id="1349421"/>
    <lineage>
        <taxon>Bacteria</taxon>
        <taxon>Pseudomonadati</taxon>
        <taxon>Bacteroidota</taxon>
        <taxon>Chitinophagia</taxon>
        <taxon>Chitinophagales</taxon>
        <taxon>Chitinophagaceae</taxon>
        <taxon>Flavihumibacter</taxon>
    </lineage>
</organism>
<keyword evidence="3 4" id="KW-0456">Lyase</keyword>
<dbReference type="Pfam" id="PF02621">
    <property type="entry name" value="VitK2_biosynth"/>
    <property type="match status" value="1"/>
</dbReference>
<comment type="catalytic activity">
    <reaction evidence="4">
        <text>chorismate = 3-[(1-carboxyvinyl)-oxy]benzoate + H2O</text>
        <dbReference type="Rhea" id="RHEA:40051"/>
        <dbReference type="ChEBI" id="CHEBI:15377"/>
        <dbReference type="ChEBI" id="CHEBI:29748"/>
        <dbReference type="ChEBI" id="CHEBI:76981"/>
        <dbReference type="EC" id="4.2.1.151"/>
    </reaction>
</comment>
<dbReference type="GO" id="GO:0016836">
    <property type="term" value="F:hydro-lyase activity"/>
    <property type="evidence" value="ECO:0007669"/>
    <property type="project" value="UniProtKB-UniRule"/>
</dbReference>
<dbReference type="PANTHER" id="PTHR37690:SF1">
    <property type="entry name" value="CHORISMATE DEHYDRATASE"/>
    <property type="match status" value="1"/>
</dbReference>
<dbReference type="PANTHER" id="PTHR37690">
    <property type="entry name" value="CHORISMATE DEHYDRATASE"/>
    <property type="match status" value="1"/>
</dbReference>
<dbReference type="GO" id="GO:0009234">
    <property type="term" value="P:menaquinone biosynthetic process"/>
    <property type="evidence" value="ECO:0007669"/>
    <property type="project" value="UniProtKB-UniRule"/>
</dbReference>
<sequence length="249" mass="28546">MERKIRVGAVSYLNTKPLIYGLEKGLMADAVQLKLDYPAHIAQQLLDDEIDVGLVPVALIPRLQQHFFVSDYGICCDGPVASVCLFSEVPVNEIKEVLLDYQSRTSVRLARILMKEFWKIDPVISDTREDFRDRIKGTTAGVVIGDRALELRSKATYIYDLGEAWKQFTGKPFVFAAWLSNKSLNGNFVDAFNIANSFGLQQLDEVIRLNPFPHFDMKEYYTKCIDYRLSEDKKPGLRLYLDYLDKFKL</sequence>
<dbReference type="EC" id="4.2.1.151" evidence="4"/>
<evidence type="ECO:0000256" key="2">
    <source>
        <dbReference type="ARBA" id="ARBA00022428"/>
    </source>
</evidence>
<dbReference type="Gene3D" id="3.40.190.10">
    <property type="entry name" value="Periplasmic binding protein-like II"/>
    <property type="match status" value="2"/>
</dbReference>
<name>A0A0C1IGL6_9BACT</name>
<dbReference type="HAMAP" id="MF_00995">
    <property type="entry name" value="MqnA"/>
    <property type="match status" value="1"/>
</dbReference>
<evidence type="ECO:0000313" key="6">
    <source>
        <dbReference type="Proteomes" id="UP000031408"/>
    </source>
</evidence>
<evidence type="ECO:0000313" key="5">
    <source>
        <dbReference type="EMBL" id="KIC93350.1"/>
    </source>
</evidence>
<evidence type="ECO:0000256" key="3">
    <source>
        <dbReference type="ARBA" id="ARBA00023239"/>
    </source>
</evidence>
<accession>A0A0C1IGL6</accession>
<keyword evidence="2 4" id="KW-0474">Menaquinone biosynthesis</keyword>